<proteinExistence type="predicted"/>
<dbReference type="EMBL" id="PVQB02000112">
    <property type="protein sequence ID" value="KAF4342975.1"/>
    <property type="molecule type" value="Genomic_DNA"/>
</dbReference>
<feature type="domain" description="DUF7598" evidence="3">
    <location>
        <begin position="12"/>
        <end position="146"/>
    </location>
</feature>
<dbReference type="AlphaFoldDB" id="A0A9P5AQA6"/>
<feature type="transmembrane region" description="Helical" evidence="2">
    <location>
        <begin position="88"/>
        <end position="105"/>
    </location>
</feature>
<sequence length="294" mass="32817">MFSFGQRAWGPGMIILQILRVFTIISLLTAGASFWILIIKIDTSSGWFFFEAVSLAMASSATIFLIISELPFCKTYFTNNWPTFSDEHGLMCLGVGLIFIGANLLGKLNMVQYGYKDLGLPFWRLIVAAGILTLTFGVINLICTLIFHGGNVNARKIRANGSLAADEESFGKPKSNYSASLANEDQPKFAFKRRFWEKRGEPSGDGRRGLGVGVGRLNISQPITHDRDLERNAPPPPHYEHQEPSFTSRPSHDSGEDRRSPIVPEVRRPDTALHPMNIRPHSPSMYSEAHMSRF</sequence>
<gene>
    <name evidence="4" type="ORF">FBEOM_3065</name>
</gene>
<dbReference type="OrthoDB" id="5327148at2759"/>
<evidence type="ECO:0000313" key="4">
    <source>
        <dbReference type="EMBL" id="KAF4342975.1"/>
    </source>
</evidence>
<feature type="transmembrane region" description="Helical" evidence="2">
    <location>
        <begin position="21"/>
        <end position="41"/>
    </location>
</feature>
<evidence type="ECO:0000256" key="1">
    <source>
        <dbReference type="SAM" id="MobiDB-lite"/>
    </source>
</evidence>
<keyword evidence="2" id="KW-0812">Transmembrane</keyword>
<dbReference type="InterPro" id="IPR056019">
    <property type="entry name" value="DUF7598"/>
</dbReference>
<organism evidence="4 5">
    <name type="scientific">Fusarium beomiforme</name>
    <dbReference type="NCBI Taxonomy" id="44412"/>
    <lineage>
        <taxon>Eukaryota</taxon>
        <taxon>Fungi</taxon>
        <taxon>Dikarya</taxon>
        <taxon>Ascomycota</taxon>
        <taxon>Pezizomycotina</taxon>
        <taxon>Sordariomycetes</taxon>
        <taxon>Hypocreomycetidae</taxon>
        <taxon>Hypocreales</taxon>
        <taxon>Nectriaceae</taxon>
        <taxon>Fusarium</taxon>
        <taxon>Fusarium burgessii species complex</taxon>
    </lineage>
</organism>
<protein>
    <recommendedName>
        <fullName evidence="3">DUF7598 domain-containing protein</fullName>
    </recommendedName>
</protein>
<dbReference type="Proteomes" id="UP000730481">
    <property type="component" value="Unassembled WGS sequence"/>
</dbReference>
<accession>A0A9P5AQA6</accession>
<feature type="transmembrane region" description="Helical" evidence="2">
    <location>
        <begin position="125"/>
        <end position="148"/>
    </location>
</feature>
<feature type="region of interest" description="Disordered" evidence="1">
    <location>
        <begin position="221"/>
        <end position="294"/>
    </location>
</feature>
<dbReference type="Pfam" id="PF24535">
    <property type="entry name" value="DUF7598"/>
    <property type="match status" value="1"/>
</dbReference>
<keyword evidence="2" id="KW-0472">Membrane</keyword>
<name>A0A9P5AQA6_9HYPO</name>
<reference evidence="4" key="2">
    <citation type="submission" date="2020-02" db="EMBL/GenBank/DDBJ databases">
        <title>Identification and distribution of gene clusters putatively required for synthesis of sphingolipid metabolism inhibitors in phylogenetically diverse species of the filamentous fungus Fusarium.</title>
        <authorList>
            <person name="Kim H.-S."/>
            <person name="Busman M."/>
            <person name="Brown D.W."/>
            <person name="Divon H."/>
            <person name="Uhlig S."/>
            <person name="Proctor R.H."/>
        </authorList>
    </citation>
    <scope>NUCLEOTIDE SEQUENCE</scope>
    <source>
        <strain evidence="4">NRRL 25174</strain>
    </source>
</reference>
<feature type="transmembrane region" description="Helical" evidence="2">
    <location>
        <begin position="47"/>
        <end position="67"/>
    </location>
</feature>
<keyword evidence="2" id="KW-1133">Transmembrane helix</keyword>
<evidence type="ECO:0000313" key="5">
    <source>
        <dbReference type="Proteomes" id="UP000730481"/>
    </source>
</evidence>
<reference evidence="4" key="1">
    <citation type="journal article" date="2017" name="Mycologia">
        <title>Fusarium algeriense, sp. nov., a novel toxigenic crown rot pathogen of durum wheat from Algeria is nested in the Fusarium burgessii species complex.</title>
        <authorList>
            <person name="Laraba I."/>
            <person name="Keddad A."/>
            <person name="Boureghda H."/>
            <person name="Abdallah N."/>
            <person name="Vaughan M.M."/>
            <person name="Proctor R.H."/>
            <person name="Busman M."/>
            <person name="O'Donnell K."/>
        </authorList>
    </citation>
    <scope>NUCLEOTIDE SEQUENCE</scope>
    <source>
        <strain evidence="4">NRRL 25174</strain>
    </source>
</reference>
<comment type="caution">
    <text evidence="4">The sequence shown here is derived from an EMBL/GenBank/DDBJ whole genome shotgun (WGS) entry which is preliminary data.</text>
</comment>
<evidence type="ECO:0000256" key="2">
    <source>
        <dbReference type="SAM" id="Phobius"/>
    </source>
</evidence>
<feature type="compositionally biased region" description="Basic and acidic residues" evidence="1">
    <location>
        <begin position="250"/>
        <end position="271"/>
    </location>
</feature>
<keyword evidence="5" id="KW-1185">Reference proteome</keyword>
<evidence type="ECO:0000259" key="3">
    <source>
        <dbReference type="Pfam" id="PF24535"/>
    </source>
</evidence>